<dbReference type="CDD" id="cd06911">
    <property type="entry name" value="VirB9_CagX_TrbG"/>
    <property type="match status" value="1"/>
</dbReference>
<dbReference type="InterPro" id="IPR038161">
    <property type="entry name" value="VirB9/CagX/TrbG_C_sf"/>
</dbReference>
<organism evidence="3">
    <name type="scientific">Vibrio owensii</name>
    <dbReference type="NCBI Taxonomy" id="696485"/>
    <lineage>
        <taxon>Bacteria</taxon>
        <taxon>Pseudomonadati</taxon>
        <taxon>Pseudomonadota</taxon>
        <taxon>Gammaproteobacteria</taxon>
        <taxon>Vibrionales</taxon>
        <taxon>Vibrionaceae</taxon>
        <taxon>Vibrio</taxon>
    </lineage>
</organism>
<comment type="similarity">
    <text evidence="1">Belongs to the TrbG/VirB9 family.</text>
</comment>
<dbReference type="NCBIfam" id="TIGR02775">
    <property type="entry name" value="TrbG_Ti"/>
    <property type="match status" value="1"/>
</dbReference>
<proteinExistence type="inferred from homology"/>
<dbReference type="InterPro" id="IPR014142">
    <property type="entry name" value="TrbG_Ti"/>
</dbReference>
<sequence length="294" mass="32492">MRTLMNVVKPLSLWVGIVLTSGVMAAPVPPITGSSLIEMPQALTASEQAGLDIAKRWINGTDKPIRSPDGAITYFFGQSLPSVVCAPLKTCDIQLEPGEQISKNGLNAGDTVRWGFTPTVSGQGSDAVTHILVKPTDVNIETTLQIATNRRSYLIKLTAKHNDWMPIVRFDYPETLQIAMDSMYERQQTEQHSKEIADGLNIDDLDFDYDIEGNTRFTPVRVYNNSVKTILEMPRSVATGKLPSLLVINAGQRELINYRYRNGKFVVDGLPEQIALLLGAGKHQQTVLIKRKEG</sequence>
<evidence type="ECO:0000256" key="2">
    <source>
        <dbReference type="ARBA" id="ARBA00022729"/>
    </source>
</evidence>
<reference evidence="3" key="1">
    <citation type="journal article" date="2017" name="Sci. Rep.">
        <title>Shrimp AHPND-causing plasmids encoding the PirAB toxins as mediated by pirAB-Tn903 are prevalent in various Vibrio species.</title>
        <authorList>
            <person name="Xiao J."/>
            <person name="Liu L."/>
            <person name="Ke Y."/>
            <person name="Li X."/>
            <person name="Liu Y."/>
            <person name="Pan Y."/>
            <person name="Yan S."/>
            <person name="Wang Y."/>
        </authorList>
    </citation>
    <scope>NUCLEOTIDE SEQUENCE</scope>
    <source>
        <strain evidence="3">SH14</strain>
        <plasmid evidence="3">pVHvo</plasmid>
    </source>
</reference>
<evidence type="ECO:0000313" key="3">
    <source>
        <dbReference type="EMBL" id="AQT24359.1"/>
    </source>
</evidence>
<evidence type="ECO:0000256" key="1">
    <source>
        <dbReference type="ARBA" id="ARBA00006135"/>
    </source>
</evidence>
<geneLocation type="plasmid" evidence="3">
    <name>pVHvo</name>
</geneLocation>
<dbReference type="Pfam" id="PF03524">
    <property type="entry name" value="CagX"/>
    <property type="match status" value="1"/>
</dbReference>
<keyword evidence="2" id="KW-0732">Signal</keyword>
<dbReference type="InterPro" id="IPR010258">
    <property type="entry name" value="Conjugal_tfr_TrbG/VirB9/CagX"/>
</dbReference>
<accession>A0A1S6KSL9</accession>
<keyword evidence="3" id="KW-0614">Plasmid</keyword>
<dbReference type="Gene3D" id="2.60.40.2500">
    <property type="match status" value="1"/>
</dbReference>
<dbReference type="AlphaFoldDB" id="A0A1S6KSL9"/>
<name>A0A1S6KSL9_9VIBR</name>
<dbReference type="EMBL" id="KX268305">
    <property type="protein sequence ID" value="AQT24359.1"/>
    <property type="molecule type" value="Genomic_DNA"/>
</dbReference>
<protein>
    <submittedName>
        <fullName evidence="3">Conjugal transfer protein TrbG</fullName>
    </submittedName>
</protein>
<dbReference type="InterPro" id="IPR033645">
    <property type="entry name" value="VirB9/CagX/TrbG_C"/>
</dbReference>